<protein>
    <submittedName>
        <fullName evidence="5">Metalloendopeptidase</fullName>
    </submittedName>
</protein>
<dbReference type="CDD" id="cd12797">
    <property type="entry name" value="M23_peptidase"/>
    <property type="match status" value="1"/>
</dbReference>
<accession>A0ABQ3N282</accession>
<dbReference type="InterPro" id="IPR050570">
    <property type="entry name" value="Cell_wall_metabolism_enzyme"/>
</dbReference>
<reference evidence="5 6" key="1">
    <citation type="journal article" date="2022" name="Int. J. Syst. Evol. Microbiol.">
        <title>Neobacillus kokaensis sp. nov., isolated from soil.</title>
        <authorList>
            <person name="Yuki K."/>
            <person name="Matsubara H."/>
            <person name="Yamaguchi S."/>
        </authorList>
    </citation>
    <scope>NUCLEOTIDE SEQUENCE [LARGE SCALE GENOMIC DNA]</scope>
    <source>
        <strain evidence="5 6">LOB 377</strain>
    </source>
</reference>
<keyword evidence="6" id="KW-1185">Reference proteome</keyword>
<feature type="domain" description="G5" evidence="3">
    <location>
        <begin position="268"/>
        <end position="348"/>
    </location>
</feature>
<feature type="domain" description="LysM" evidence="4">
    <location>
        <begin position="216"/>
        <end position="261"/>
    </location>
</feature>
<gene>
    <name evidence="5" type="ORF">AM1BK_16410</name>
</gene>
<dbReference type="EMBL" id="BNDS01000005">
    <property type="protein sequence ID" value="GHH98098.1"/>
    <property type="molecule type" value="Genomic_DNA"/>
</dbReference>
<feature type="chain" id="PRO_5046029564" evidence="2">
    <location>
        <begin position="35"/>
        <end position="477"/>
    </location>
</feature>
<dbReference type="Gene3D" id="2.70.70.10">
    <property type="entry name" value="Glucose Permease (Domain IIA)"/>
    <property type="match status" value="1"/>
</dbReference>
<dbReference type="InterPro" id="IPR011055">
    <property type="entry name" value="Dup_hybrid_motif"/>
</dbReference>
<dbReference type="SUPFAM" id="SSF54106">
    <property type="entry name" value="LysM domain"/>
    <property type="match status" value="1"/>
</dbReference>
<dbReference type="Gene3D" id="3.10.350.10">
    <property type="entry name" value="LysM domain"/>
    <property type="match status" value="1"/>
</dbReference>
<evidence type="ECO:0000313" key="5">
    <source>
        <dbReference type="EMBL" id="GHH98098.1"/>
    </source>
</evidence>
<dbReference type="InterPro" id="IPR016047">
    <property type="entry name" value="M23ase_b-sheet_dom"/>
</dbReference>
<evidence type="ECO:0000313" key="6">
    <source>
        <dbReference type="Proteomes" id="UP000637074"/>
    </source>
</evidence>
<evidence type="ECO:0000256" key="2">
    <source>
        <dbReference type="SAM" id="SignalP"/>
    </source>
</evidence>
<name>A0ABQ3N282_9BACI</name>
<dbReference type="Pfam" id="PF01551">
    <property type="entry name" value="Peptidase_M23"/>
    <property type="match status" value="1"/>
</dbReference>
<dbReference type="SMART" id="SM00257">
    <property type="entry name" value="LysM"/>
    <property type="match status" value="1"/>
</dbReference>
<dbReference type="PROSITE" id="PS51109">
    <property type="entry name" value="G5"/>
    <property type="match status" value="1"/>
</dbReference>
<evidence type="ECO:0000259" key="3">
    <source>
        <dbReference type="PROSITE" id="PS51109"/>
    </source>
</evidence>
<dbReference type="Gene3D" id="2.20.230.10">
    <property type="entry name" value="Resuscitation-promoting factor rpfb"/>
    <property type="match status" value="1"/>
</dbReference>
<organism evidence="5 6">
    <name type="scientific">Neobacillus kokaensis</name>
    <dbReference type="NCBI Taxonomy" id="2759023"/>
    <lineage>
        <taxon>Bacteria</taxon>
        <taxon>Bacillati</taxon>
        <taxon>Bacillota</taxon>
        <taxon>Bacilli</taxon>
        <taxon>Bacillales</taxon>
        <taxon>Bacillaceae</taxon>
        <taxon>Neobacillus</taxon>
    </lineage>
</organism>
<dbReference type="PANTHER" id="PTHR21666:SF270">
    <property type="entry name" value="MUREIN HYDROLASE ACTIVATOR ENVC"/>
    <property type="match status" value="1"/>
</dbReference>
<dbReference type="CDD" id="cd00118">
    <property type="entry name" value="LysM"/>
    <property type="match status" value="1"/>
</dbReference>
<evidence type="ECO:0000256" key="1">
    <source>
        <dbReference type="ARBA" id="ARBA00022729"/>
    </source>
</evidence>
<dbReference type="InterPro" id="IPR018392">
    <property type="entry name" value="LysM"/>
</dbReference>
<proteinExistence type="predicted"/>
<keyword evidence="1 2" id="KW-0732">Signal</keyword>
<sequence length="477" mass="52633">MLFSHKRLFILKTTIISTMAAAAIAFSNGPSAFADTPKTTTTYQVYVNGTYAGNVTNKKIVNQIIAEKTKQAGKFHVKAAPKVHYIPERVFQNTTNNPRTNETLKDVFQIKVEAVAIVIDGKPVTYVDSKETAEEVLKNLKLHYVSKEQLEGLEEHEARKASMDSVLPPLKENETRILDVRLSKNVSIEEQNIEPEKVMTLKDAVTYLQKGTLQEKKYKVQDGDALESIAHRHDLKLGDMLALNPGLSGDSLLKVGQEVNVTALTPFIEVIVEKEANRKEAISYATKTVEDSAMPKGQTKMKLEGKEGSQAVTYKITEQNGTETKREKESEHILKKPVDQIMIKGTKVIPSRGEGSFAWPAVGGYISSQMGHRWGKMHKGIDIARPSDRTIKAADNGVVVKAGWGNGYGNMIIIDHQNGFRTLYGHMSSLKVRSGQIVSKGTGIGIMGSTGNSTGVHLHFEVYKNGSLVNPLKYVNR</sequence>
<dbReference type="SMART" id="SM01208">
    <property type="entry name" value="G5"/>
    <property type="match status" value="1"/>
</dbReference>
<dbReference type="InterPro" id="IPR011098">
    <property type="entry name" value="G5_dom"/>
</dbReference>
<dbReference type="Pfam" id="PF01476">
    <property type="entry name" value="LysM"/>
    <property type="match status" value="1"/>
</dbReference>
<dbReference type="Pfam" id="PF07501">
    <property type="entry name" value="G5"/>
    <property type="match status" value="1"/>
</dbReference>
<comment type="caution">
    <text evidence="5">The sequence shown here is derived from an EMBL/GenBank/DDBJ whole genome shotgun (WGS) entry which is preliminary data.</text>
</comment>
<feature type="signal peptide" evidence="2">
    <location>
        <begin position="1"/>
        <end position="34"/>
    </location>
</feature>
<dbReference type="PROSITE" id="PS51782">
    <property type="entry name" value="LYSM"/>
    <property type="match status" value="1"/>
</dbReference>
<dbReference type="Proteomes" id="UP000637074">
    <property type="component" value="Unassembled WGS sequence"/>
</dbReference>
<dbReference type="SUPFAM" id="SSF51261">
    <property type="entry name" value="Duplicated hybrid motif"/>
    <property type="match status" value="1"/>
</dbReference>
<dbReference type="RefSeq" id="WP_191271600.1">
    <property type="nucleotide sequence ID" value="NZ_BNDS01000005.1"/>
</dbReference>
<dbReference type="PANTHER" id="PTHR21666">
    <property type="entry name" value="PEPTIDASE-RELATED"/>
    <property type="match status" value="1"/>
</dbReference>
<evidence type="ECO:0000259" key="4">
    <source>
        <dbReference type="PROSITE" id="PS51782"/>
    </source>
</evidence>
<dbReference type="InterPro" id="IPR036779">
    <property type="entry name" value="LysM_dom_sf"/>
</dbReference>